<feature type="transmembrane region" description="Helical" evidence="8">
    <location>
        <begin position="263"/>
        <end position="286"/>
    </location>
</feature>
<dbReference type="PANTHER" id="PTHR30472">
    <property type="entry name" value="FERRIC ENTEROBACTIN TRANSPORT SYSTEM PERMEASE PROTEIN"/>
    <property type="match status" value="1"/>
</dbReference>
<dbReference type="InterPro" id="IPR037294">
    <property type="entry name" value="ABC_BtuC-like"/>
</dbReference>
<feature type="transmembrane region" description="Helical" evidence="8">
    <location>
        <begin position="298"/>
        <end position="316"/>
    </location>
</feature>
<comment type="similarity">
    <text evidence="2">Belongs to the binding-protein-dependent transport system permease family. FecCD subfamily.</text>
</comment>
<feature type="transmembrane region" description="Helical" evidence="8">
    <location>
        <begin position="108"/>
        <end position="129"/>
    </location>
</feature>
<evidence type="ECO:0000256" key="2">
    <source>
        <dbReference type="ARBA" id="ARBA00007935"/>
    </source>
</evidence>
<evidence type="ECO:0000256" key="5">
    <source>
        <dbReference type="ARBA" id="ARBA00022692"/>
    </source>
</evidence>
<feature type="transmembrane region" description="Helical" evidence="8">
    <location>
        <begin position="328"/>
        <end position="347"/>
    </location>
</feature>
<dbReference type="EMBL" id="JAEIOS010000013">
    <property type="protein sequence ID" value="MBI8989964.1"/>
    <property type="molecule type" value="Genomic_DNA"/>
</dbReference>
<feature type="transmembrane region" description="Helical" evidence="8">
    <location>
        <begin position="135"/>
        <end position="161"/>
    </location>
</feature>
<comment type="subcellular location">
    <subcellularLocation>
        <location evidence="1">Cell membrane</location>
        <topology evidence="1">Multi-pass membrane protein</topology>
    </subcellularLocation>
</comment>
<dbReference type="InterPro" id="IPR000522">
    <property type="entry name" value="ABC_transptr_permease_BtuC"/>
</dbReference>
<feature type="transmembrane region" description="Helical" evidence="8">
    <location>
        <begin position="168"/>
        <end position="191"/>
    </location>
</feature>
<dbReference type="PANTHER" id="PTHR30472:SF24">
    <property type="entry name" value="FERRIC ENTEROBACTIN TRANSPORT SYSTEM PERMEASE PROTEIN FEPG"/>
    <property type="match status" value="1"/>
</dbReference>
<organism evidence="9 10">
    <name type="scientific">Corynebacterium meridianum</name>
    <dbReference type="NCBI Taxonomy" id="2765363"/>
    <lineage>
        <taxon>Bacteria</taxon>
        <taxon>Bacillati</taxon>
        <taxon>Actinomycetota</taxon>
        <taxon>Actinomycetes</taxon>
        <taxon>Mycobacteriales</taxon>
        <taxon>Corynebacteriaceae</taxon>
        <taxon>Corynebacterium</taxon>
    </lineage>
</organism>
<keyword evidence="3" id="KW-0813">Transport</keyword>
<feature type="transmembrane region" description="Helical" evidence="8">
    <location>
        <begin position="21"/>
        <end position="44"/>
    </location>
</feature>
<evidence type="ECO:0000256" key="4">
    <source>
        <dbReference type="ARBA" id="ARBA00022475"/>
    </source>
</evidence>
<dbReference type="SUPFAM" id="SSF81345">
    <property type="entry name" value="ABC transporter involved in vitamin B12 uptake, BtuC"/>
    <property type="match status" value="1"/>
</dbReference>
<proteinExistence type="inferred from homology"/>
<dbReference type="GO" id="GO:0033214">
    <property type="term" value="P:siderophore-iron import into cell"/>
    <property type="evidence" value="ECO:0007669"/>
    <property type="project" value="TreeGrafter"/>
</dbReference>
<sequence length="354" mass="35864">MTGIRAFRTGGISVVWRTRPLLVGLLLIALGAAVFTVGLGLGSYPLDPADVWRILLGRGTEIERTIVWDLRLGRAVVALLVGACLGFSGALTQTLARNPLASPDILGVTHGASFAAVSVIAFAGTGGVLGRGTSLLLGSIGLTLTAVIGALGTAVLVWFLVGRERNNMLSLVLIGVAVSMFLGALNTWIIARTTLDRAAAAQLWLTGSLNGRDFAHAWAPAAVLLAGTLAAGWLAFVLGALALGPATAHTLGHHVTAAQAAQLLTAVVLAAVAVSAAGPIGFIAFVTPQIARIAAGSATPPLVLSALTGAVTVAAADLAARALLPWEVPVGIVTALAGAPVLLWMIVSLNRKGH</sequence>
<evidence type="ECO:0000256" key="3">
    <source>
        <dbReference type="ARBA" id="ARBA00022448"/>
    </source>
</evidence>
<dbReference type="RefSeq" id="WP_198738970.1">
    <property type="nucleotide sequence ID" value="NZ_JAEIOS010000013.1"/>
</dbReference>
<keyword evidence="5 8" id="KW-0812">Transmembrane</keyword>
<dbReference type="Proteomes" id="UP000645966">
    <property type="component" value="Unassembled WGS sequence"/>
</dbReference>
<keyword evidence="7 8" id="KW-0472">Membrane</keyword>
<accession>A0A934I7Z4</accession>
<evidence type="ECO:0000256" key="1">
    <source>
        <dbReference type="ARBA" id="ARBA00004651"/>
    </source>
</evidence>
<keyword evidence="10" id="KW-1185">Reference proteome</keyword>
<protein>
    <submittedName>
        <fullName evidence="9">Iron ABC transporter permease</fullName>
    </submittedName>
</protein>
<evidence type="ECO:0000256" key="8">
    <source>
        <dbReference type="SAM" id="Phobius"/>
    </source>
</evidence>
<evidence type="ECO:0000256" key="7">
    <source>
        <dbReference type="ARBA" id="ARBA00023136"/>
    </source>
</evidence>
<gene>
    <name evidence="9" type="ORF">JDV75_09380</name>
</gene>
<evidence type="ECO:0000256" key="6">
    <source>
        <dbReference type="ARBA" id="ARBA00022989"/>
    </source>
</evidence>
<feature type="transmembrane region" description="Helical" evidence="8">
    <location>
        <begin position="217"/>
        <end position="243"/>
    </location>
</feature>
<keyword evidence="6 8" id="KW-1133">Transmembrane helix</keyword>
<dbReference type="AlphaFoldDB" id="A0A934I7Z4"/>
<evidence type="ECO:0000313" key="10">
    <source>
        <dbReference type="Proteomes" id="UP000645966"/>
    </source>
</evidence>
<reference evidence="9" key="1">
    <citation type="submission" date="2020-12" db="EMBL/GenBank/DDBJ databases">
        <title>Genome public.</title>
        <authorList>
            <person name="Sun Q."/>
        </authorList>
    </citation>
    <scope>NUCLEOTIDE SEQUENCE</scope>
    <source>
        <strain evidence="9">CCM 8863</strain>
    </source>
</reference>
<evidence type="ECO:0000313" key="9">
    <source>
        <dbReference type="EMBL" id="MBI8989964.1"/>
    </source>
</evidence>
<dbReference type="Pfam" id="PF01032">
    <property type="entry name" value="FecCD"/>
    <property type="match status" value="1"/>
</dbReference>
<comment type="caution">
    <text evidence="9">The sequence shown here is derived from an EMBL/GenBank/DDBJ whole genome shotgun (WGS) entry which is preliminary data.</text>
</comment>
<dbReference type="GO" id="GO:0005886">
    <property type="term" value="C:plasma membrane"/>
    <property type="evidence" value="ECO:0007669"/>
    <property type="project" value="UniProtKB-SubCell"/>
</dbReference>
<dbReference type="CDD" id="cd06550">
    <property type="entry name" value="TM_ABC_iron-siderophores_like"/>
    <property type="match status" value="1"/>
</dbReference>
<name>A0A934I7Z4_9CORY</name>
<keyword evidence="4" id="KW-1003">Cell membrane</keyword>
<dbReference type="Gene3D" id="1.10.3470.10">
    <property type="entry name" value="ABC transporter involved in vitamin B12 uptake, BtuC"/>
    <property type="match status" value="1"/>
</dbReference>
<dbReference type="GO" id="GO:0022857">
    <property type="term" value="F:transmembrane transporter activity"/>
    <property type="evidence" value="ECO:0007669"/>
    <property type="project" value="InterPro"/>
</dbReference>